<keyword evidence="1" id="KW-0175">Coiled coil</keyword>
<name>A0A810L8V4_9ACTN</name>
<evidence type="ECO:0008006" key="6">
    <source>
        <dbReference type="Google" id="ProtNLM"/>
    </source>
</evidence>
<evidence type="ECO:0000313" key="5">
    <source>
        <dbReference type="Proteomes" id="UP000680750"/>
    </source>
</evidence>
<evidence type="ECO:0000256" key="1">
    <source>
        <dbReference type="SAM" id="Coils"/>
    </source>
</evidence>
<accession>A0A810L8V4</accession>
<proteinExistence type="predicted"/>
<dbReference type="PANTHER" id="PTHR39082:SF1">
    <property type="entry name" value="SCAVENGER RECEPTOR CLASS A MEMBER 3"/>
    <property type="match status" value="1"/>
</dbReference>
<dbReference type="KEGG" id="aser:Asera_54130"/>
<dbReference type="EMBL" id="AP023354">
    <property type="protein sequence ID" value="BCJ31305.1"/>
    <property type="molecule type" value="Genomic_DNA"/>
</dbReference>
<evidence type="ECO:0000313" key="4">
    <source>
        <dbReference type="EMBL" id="BCJ31305.1"/>
    </source>
</evidence>
<dbReference type="AlphaFoldDB" id="A0A810L8V4"/>
<protein>
    <recommendedName>
        <fullName evidence="6">C4-type zinc ribbon domain-containing protein</fullName>
    </recommendedName>
</protein>
<dbReference type="Pfam" id="PF24481">
    <property type="entry name" value="CT398_CC"/>
    <property type="match status" value="1"/>
</dbReference>
<feature type="domain" description="C4-type zinc ribbon" evidence="2">
    <location>
        <begin position="203"/>
        <end position="237"/>
    </location>
</feature>
<dbReference type="InterPro" id="IPR003743">
    <property type="entry name" value="Zf-RING_7"/>
</dbReference>
<sequence>MKADPADQRRLLDLQATDTALTQLAYRRNHLPELAEVDKLDGELRAATDEQVRAQTAVDDLDRDISRAERDVEQVRTRAAKDQALLESGRGGAKELESLQHELASLGRRQSELEDAELELMEQREQAATALATATQQQSEVRQLRDAAEQRRDESLVQLSEQEQQRRAERDPLAAALPAELLALYERIRANTGIGAAMLRARRCEGCRLELSGSELAQVRAAAADEVIRHEECGRILVRTDESGL</sequence>
<dbReference type="RefSeq" id="WP_030444397.1">
    <property type="nucleotide sequence ID" value="NZ_AP023354.1"/>
</dbReference>
<reference evidence="4" key="1">
    <citation type="submission" date="2020-08" db="EMBL/GenBank/DDBJ databases">
        <title>Whole genome shotgun sequence of Actinocatenispora sera NBRC 101916.</title>
        <authorList>
            <person name="Komaki H."/>
            <person name="Tamura T."/>
        </authorList>
    </citation>
    <scope>NUCLEOTIDE SEQUENCE</scope>
    <source>
        <strain evidence="4">NBRC 101916</strain>
    </source>
</reference>
<gene>
    <name evidence="4" type="ORF">Asera_54130</name>
</gene>
<dbReference type="InterPro" id="IPR052376">
    <property type="entry name" value="Oxidative_Scav/Glycosyltrans"/>
</dbReference>
<dbReference type="Proteomes" id="UP000680750">
    <property type="component" value="Chromosome"/>
</dbReference>
<organism evidence="4 5">
    <name type="scientific">Actinocatenispora sera</name>
    <dbReference type="NCBI Taxonomy" id="390989"/>
    <lineage>
        <taxon>Bacteria</taxon>
        <taxon>Bacillati</taxon>
        <taxon>Actinomycetota</taxon>
        <taxon>Actinomycetes</taxon>
        <taxon>Micromonosporales</taxon>
        <taxon>Micromonosporaceae</taxon>
        <taxon>Actinocatenispora</taxon>
    </lineage>
</organism>
<evidence type="ECO:0000259" key="2">
    <source>
        <dbReference type="Pfam" id="PF02591"/>
    </source>
</evidence>
<feature type="domain" description="CT398-like coiled coil hairpin" evidence="3">
    <location>
        <begin position="14"/>
        <end position="193"/>
    </location>
</feature>
<dbReference type="OrthoDB" id="9784388at2"/>
<dbReference type="PANTHER" id="PTHR39082">
    <property type="entry name" value="PHOSPHOLIPASE C-BETA-2-RELATED"/>
    <property type="match status" value="1"/>
</dbReference>
<keyword evidence="5" id="KW-1185">Reference proteome</keyword>
<dbReference type="Pfam" id="PF02591">
    <property type="entry name" value="Zn_ribbon_9"/>
    <property type="match status" value="1"/>
</dbReference>
<feature type="coiled-coil region" evidence="1">
    <location>
        <begin position="51"/>
        <end position="165"/>
    </location>
</feature>
<evidence type="ECO:0000259" key="3">
    <source>
        <dbReference type="Pfam" id="PF24481"/>
    </source>
</evidence>
<dbReference type="InterPro" id="IPR056003">
    <property type="entry name" value="CT398_CC_hairpin"/>
</dbReference>
<dbReference type="Gene3D" id="1.10.287.1490">
    <property type="match status" value="1"/>
</dbReference>